<name>A0A3G2YRB2_9CAUD</name>
<organism evidence="1">
    <name type="scientific">Lentibacter phage vB_LenP_ICBM3</name>
    <dbReference type="NCBI Taxonomy" id="2301530"/>
    <lineage>
        <taxon>Viruses</taxon>
        <taxon>Duplodnaviria</taxon>
        <taxon>Heunggongvirae</taxon>
        <taxon>Uroviricota</taxon>
        <taxon>Caudoviricetes</taxon>
        <taxon>Zobellviridae</taxon>
        <taxon>Cobavirinae</taxon>
        <taxon>Siovirus</taxon>
        <taxon>Siovirus germanense</taxon>
    </lineage>
</organism>
<sequence length="50" mass="6129">MTKEDFEKLEQFEKQELIAMYRNALLQIEELKKRNSEMGWRLNPGREQND</sequence>
<accession>A0A3G2YRB2</accession>
<dbReference type="Proteomes" id="UP000272148">
    <property type="component" value="Segment"/>
</dbReference>
<dbReference type="EMBL" id="MF431615">
    <property type="protein sequence ID" value="AYP28050.1"/>
    <property type="molecule type" value="Genomic_DNA"/>
</dbReference>
<protein>
    <submittedName>
        <fullName evidence="1">Uncharacterized protein</fullName>
    </submittedName>
</protein>
<evidence type="ECO:0000313" key="1">
    <source>
        <dbReference type="EMBL" id="AYP28050.1"/>
    </source>
</evidence>
<reference evidence="1" key="1">
    <citation type="journal article" date="2019" name="ISME J.">
        <title>Cobaviruses - a new globally distributed phage group infecting Rhodobacteraceae in marine ecosystems.</title>
        <authorList>
            <person name="Bischoff V."/>
            <person name="Bunk B."/>
            <person name="Meier-Kolthoff J.P."/>
            <person name="Sproer C."/>
            <person name="Poehlein A."/>
            <person name="Dogs M."/>
            <person name="Nguyen M."/>
            <person name="Petersen J."/>
            <person name="Daniel R."/>
            <person name="Overmann J."/>
            <person name="Goker M."/>
            <person name="Simon M."/>
            <person name="Brinkhoff T."/>
            <person name="Moraru C."/>
        </authorList>
    </citation>
    <scope>NUCLEOTIDE SEQUENCE</scope>
</reference>
<proteinExistence type="predicted"/>